<dbReference type="InterPro" id="IPR045032">
    <property type="entry name" value="PEL"/>
</dbReference>
<reference evidence="5" key="2">
    <citation type="journal article" date="2018" name="Food Control">
        <title>Characterization of Lactococcus lactis isolates from herbs, fruits and vegetables for use as biopreservatives against Listeria monocytogenes in cheese.</title>
        <authorList>
            <person name="Ho V."/>
            <person name="Lo R."/>
            <person name="Bansal N."/>
            <person name="Turner M.S."/>
        </authorList>
    </citation>
    <scope>NUCLEOTIDE SEQUENCE</scope>
    <source>
        <strain evidence="5">537</strain>
    </source>
</reference>
<gene>
    <name evidence="5" type="ORF">BW154_12630</name>
</gene>
<keyword evidence="2" id="KW-0624">Polysaccharide degradation</keyword>
<dbReference type="GO" id="GO:0005576">
    <property type="term" value="C:extracellular region"/>
    <property type="evidence" value="ECO:0007669"/>
    <property type="project" value="UniProtKB-SubCell"/>
</dbReference>
<dbReference type="EMBL" id="MTJS01000008">
    <property type="protein sequence ID" value="PFG87302.1"/>
    <property type="molecule type" value="Genomic_DNA"/>
</dbReference>
<protein>
    <recommendedName>
        <fullName evidence="4">Pectate lyase domain-containing protein</fullName>
    </recommendedName>
</protein>
<dbReference type="SUPFAM" id="SSF51126">
    <property type="entry name" value="Pectin lyase-like"/>
    <property type="match status" value="1"/>
</dbReference>
<comment type="caution">
    <text evidence="5">The sequence shown here is derived from an EMBL/GenBank/DDBJ whole genome shotgun (WGS) entry which is preliminary data.</text>
</comment>
<feature type="domain" description="Pectate lyase" evidence="4">
    <location>
        <begin position="40"/>
        <end position="315"/>
    </location>
</feature>
<organism evidence="5 6">
    <name type="scientific">Lactococcus lactis</name>
    <dbReference type="NCBI Taxonomy" id="1358"/>
    <lineage>
        <taxon>Bacteria</taxon>
        <taxon>Bacillati</taxon>
        <taxon>Bacillota</taxon>
        <taxon>Bacilli</taxon>
        <taxon>Lactobacillales</taxon>
        <taxon>Streptococcaceae</taxon>
        <taxon>Lactococcus</taxon>
    </lineage>
</organism>
<name>A0AAP8DZ98_9LACT</name>
<dbReference type="PANTHER" id="PTHR31683:SF18">
    <property type="entry name" value="PECTATE LYASE 21-RELATED"/>
    <property type="match status" value="1"/>
</dbReference>
<evidence type="ECO:0000256" key="1">
    <source>
        <dbReference type="ARBA" id="ARBA00023239"/>
    </source>
</evidence>
<evidence type="ECO:0000259" key="4">
    <source>
        <dbReference type="SMART" id="SM00656"/>
    </source>
</evidence>
<dbReference type="GO" id="GO:0000272">
    <property type="term" value="P:polysaccharide catabolic process"/>
    <property type="evidence" value="ECO:0007669"/>
    <property type="project" value="UniProtKB-KW"/>
</dbReference>
<dbReference type="InterPro" id="IPR011050">
    <property type="entry name" value="Pectin_lyase_fold/virulence"/>
</dbReference>
<accession>A0AAP8DZ98</accession>
<keyword evidence="1 2" id="KW-0456">Lyase</keyword>
<evidence type="ECO:0000256" key="2">
    <source>
        <dbReference type="RuleBase" id="RU361173"/>
    </source>
</evidence>
<evidence type="ECO:0000313" key="6">
    <source>
        <dbReference type="Proteomes" id="UP000225275"/>
    </source>
</evidence>
<dbReference type="Gene3D" id="2.160.20.10">
    <property type="entry name" value="Single-stranded right-handed beta-helix, Pectin lyase-like"/>
    <property type="match status" value="1"/>
</dbReference>
<keyword evidence="3" id="KW-1133">Transmembrane helix</keyword>
<keyword evidence="3" id="KW-0812">Transmembrane</keyword>
<dbReference type="AlphaFoldDB" id="A0AAP8DZ98"/>
<dbReference type="InterPro" id="IPR012334">
    <property type="entry name" value="Pectin_lyas_fold"/>
</dbReference>
<feature type="transmembrane region" description="Helical" evidence="3">
    <location>
        <begin position="7"/>
        <end position="27"/>
    </location>
</feature>
<sequence length="379" mass="42214">MYKRKKLLYIALFVGIFSIFSTSVIYADTNSGGFSNATGSAEPVTVVRNINDLENAFNQHKHHIVISGSIYGGSKPKTFTFQDTSWNNTTIEGQNGSNPSLINIQLKFDGEMLPANQSISNIVVKNISFKGNIPDLQKLSGTDIIPGGTGTNYEGVSLRRINNATITHNNFYDMSDDLFSISLSSDNITVSNNHFWFTTQWLNMNPNPNWNWIGDWHDLATERLTMVIGANGGDSYDKTQKLHVTLHDNWFGPNLKGRPLLRGYVHAYNNYFDNSSAPNGNNSSGFSQQQYNALQIGSGSKILSENNNFFKTNNSHLIGLDNKADGYRFLDLNNIYTGVTGSNAKSNANRNEFVFPYNYKLIDNNKLNKIIPNTAGPFN</sequence>
<dbReference type="Proteomes" id="UP000225275">
    <property type="component" value="Unassembled WGS sequence"/>
</dbReference>
<dbReference type="Pfam" id="PF00544">
    <property type="entry name" value="Pectate_lyase_4"/>
    <property type="match status" value="1"/>
</dbReference>
<dbReference type="InterPro" id="IPR002022">
    <property type="entry name" value="Pec_lyase"/>
</dbReference>
<comment type="similarity">
    <text evidence="2">Belongs to the polysaccharide lyase 1 family.</text>
</comment>
<keyword evidence="2" id="KW-0964">Secreted</keyword>
<proteinExistence type="inferred from homology"/>
<keyword evidence="2" id="KW-0119">Carbohydrate metabolism</keyword>
<dbReference type="SMART" id="SM00656">
    <property type="entry name" value="Amb_all"/>
    <property type="match status" value="1"/>
</dbReference>
<evidence type="ECO:0000256" key="3">
    <source>
        <dbReference type="SAM" id="Phobius"/>
    </source>
</evidence>
<dbReference type="GO" id="GO:0030570">
    <property type="term" value="F:pectate lyase activity"/>
    <property type="evidence" value="ECO:0007669"/>
    <property type="project" value="InterPro"/>
</dbReference>
<dbReference type="PANTHER" id="PTHR31683">
    <property type="entry name" value="PECTATE LYASE 18-RELATED"/>
    <property type="match status" value="1"/>
</dbReference>
<dbReference type="RefSeq" id="WP_058206045.1">
    <property type="nucleotide sequence ID" value="NZ_JAOWLS010000008.1"/>
</dbReference>
<comment type="subcellular location">
    <subcellularLocation>
        <location evidence="2">Secreted</location>
    </subcellularLocation>
</comment>
<reference evidence="5" key="1">
    <citation type="submission" date="2017-01" db="EMBL/GenBank/DDBJ databases">
        <authorList>
            <person name="Lo R."/>
        </authorList>
    </citation>
    <scope>NUCLEOTIDE SEQUENCE</scope>
    <source>
        <strain evidence="5">537</strain>
    </source>
</reference>
<keyword evidence="3" id="KW-0472">Membrane</keyword>
<evidence type="ECO:0000313" key="5">
    <source>
        <dbReference type="EMBL" id="PFG87302.1"/>
    </source>
</evidence>